<comment type="caution">
    <text evidence="2">The sequence shown here is derived from an EMBL/GenBank/DDBJ whole genome shotgun (WGS) entry which is preliminary data.</text>
</comment>
<protein>
    <submittedName>
        <fullName evidence="2">Uncharacterized protein</fullName>
    </submittedName>
</protein>
<organism evidence="2 3">
    <name type="scientific">Anguilla anguilla</name>
    <name type="common">European freshwater eel</name>
    <name type="synonym">Muraena anguilla</name>
    <dbReference type="NCBI Taxonomy" id="7936"/>
    <lineage>
        <taxon>Eukaryota</taxon>
        <taxon>Metazoa</taxon>
        <taxon>Chordata</taxon>
        <taxon>Craniata</taxon>
        <taxon>Vertebrata</taxon>
        <taxon>Euteleostomi</taxon>
        <taxon>Actinopterygii</taxon>
        <taxon>Neopterygii</taxon>
        <taxon>Teleostei</taxon>
        <taxon>Anguilliformes</taxon>
        <taxon>Anguillidae</taxon>
        <taxon>Anguilla</taxon>
    </lineage>
</organism>
<dbReference type="AlphaFoldDB" id="A0A9D3RX45"/>
<proteinExistence type="predicted"/>
<feature type="region of interest" description="Disordered" evidence="1">
    <location>
        <begin position="16"/>
        <end position="48"/>
    </location>
</feature>
<sequence>MMQRCGIRGRSWSEYGRKGQVSARMDSPGELSFVSEHDSDSDSDSSDSWCFSDITRSCYFASRSREILDAKAPGPRDDSIPAKGDFVEQTRRFDVTAERLHGQGCV</sequence>
<dbReference type="EMBL" id="JAFIRN010000006">
    <property type="protein sequence ID" value="KAG5846433.1"/>
    <property type="molecule type" value="Genomic_DNA"/>
</dbReference>
<gene>
    <name evidence="2" type="ORF">ANANG_G00114920</name>
</gene>
<name>A0A9D3RX45_ANGAN</name>
<evidence type="ECO:0000313" key="3">
    <source>
        <dbReference type="Proteomes" id="UP001044222"/>
    </source>
</evidence>
<evidence type="ECO:0000313" key="2">
    <source>
        <dbReference type="EMBL" id="KAG5846433.1"/>
    </source>
</evidence>
<reference evidence="2" key="1">
    <citation type="submission" date="2021-01" db="EMBL/GenBank/DDBJ databases">
        <title>A chromosome-scale assembly of European eel, Anguilla anguilla.</title>
        <authorList>
            <person name="Henkel C."/>
            <person name="Jong-Raadsen S.A."/>
            <person name="Dufour S."/>
            <person name="Weltzien F.-A."/>
            <person name="Palstra A.P."/>
            <person name="Pelster B."/>
            <person name="Spaink H.P."/>
            <person name="Van Den Thillart G.E."/>
            <person name="Jansen H."/>
            <person name="Zahm M."/>
            <person name="Klopp C."/>
            <person name="Cedric C."/>
            <person name="Louis A."/>
            <person name="Berthelot C."/>
            <person name="Parey E."/>
            <person name="Roest Crollius H."/>
            <person name="Montfort J."/>
            <person name="Robinson-Rechavi M."/>
            <person name="Bucao C."/>
            <person name="Bouchez O."/>
            <person name="Gislard M."/>
            <person name="Lluch J."/>
            <person name="Milhes M."/>
            <person name="Lampietro C."/>
            <person name="Lopez Roques C."/>
            <person name="Donnadieu C."/>
            <person name="Braasch I."/>
            <person name="Desvignes T."/>
            <person name="Postlethwait J."/>
            <person name="Bobe J."/>
            <person name="Guiguen Y."/>
            <person name="Dirks R."/>
        </authorList>
    </citation>
    <scope>NUCLEOTIDE SEQUENCE</scope>
    <source>
        <strain evidence="2">Tag_6206</strain>
        <tissue evidence="2">Liver</tissue>
    </source>
</reference>
<dbReference type="Proteomes" id="UP001044222">
    <property type="component" value="Unassembled WGS sequence"/>
</dbReference>
<accession>A0A9D3RX45</accession>
<evidence type="ECO:0000256" key="1">
    <source>
        <dbReference type="SAM" id="MobiDB-lite"/>
    </source>
</evidence>
<keyword evidence="3" id="KW-1185">Reference proteome</keyword>